<dbReference type="SMART" id="SM00216">
    <property type="entry name" value="VWD"/>
    <property type="match status" value="1"/>
</dbReference>
<evidence type="ECO:0000259" key="3">
    <source>
        <dbReference type="PROSITE" id="PS51233"/>
    </source>
</evidence>
<reference evidence="5" key="1">
    <citation type="journal article" date="2019" name="Int. J. Syst. Evol. Microbiol.">
        <title>The Global Catalogue of Microorganisms (GCM) 10K type strain sequencing project: providing services to taxonomists for standard genome sequencing and annotation.</title>
        <authorList>
            <consortium name="The Broad Institute Genomics Platform"/>
            <consortium name="The Broad Institute Genome Sequencing Center for Infectious Disease"/>
            <person name="Wu L."/>
            <person name="Ma J."/>
        </authorList>
    </citation>
    <scope>NUCLEOTIDE SEQUENCE [LARGE SCALE GENOMIC DNA]</scope>
    <source>
        <strain evidence="5">JCM 3272</strain>
    </source>
</reference>
<dbReference type="Pfam" id="PF00094">
    <property type="entry name" value="VWD"/>
    <property type="match status" value="1"/>
</dbReference>
<dbReference type="Gene3D" id="2.60.120.260">
    <property type="entry name" value="Galactose-binding domain-like"/>
    <property type="match status" value="1"/>
</dbReference>
<organism evidence="4 5">
    <name type="scientific">Dactylosporangium salmoneum</name>
    <dbReference type="NCBI Taxonomy" id="53361"/>
    <lineage>
        <taxon>Bacteria</taxon>
        <taxon>Bacillati</taxon>
        <taxon>Actinomycetota</taxon>
        <taxon>Actinomycetes</taxon>
        <taxon>Micromonosporales</taxon>
        <taxon>Micromonosporaceae</taxon>
        <taxon>Dactylosporangium</taxon>
    </lineage>
</organism>
<protein>
    <recommendedName>
        <fullName evidence="3">VWFD domain-containing protein</fullName>
    </recommendedName>
</protein>
<feature type="signal peptide" evidence="2">
    <location>
        <begin position="1"/>
        <end position="31"/>
    </location>
</feature>
<evidence type="ECO:0000256" key="1">
    <source>
        <dbReference type="SAM" id="Coils"/>
    </source>
</evidence>
<evidence type="ECO:0000313" key="4">
    <source>
        <dbReference type="EMBL" id="GAA2353518.1"/>
    </source>
</evidence>
<dbReference type="InterPro" id="IPR001846">
    <property type="entry name" value="VWF_type-D"/>
</dbReference>
<accession>A0ABP5TID3</accession>
<keyword evidence="1" id="KW-0175">Coiled coil</keyword>
<proteinExistence type="predicted"/>
<sequence>MHTRRRTLRALTASVAVAAVVGALVPGEAHAAGAVDCTTVMQQLQHSDQQLAAAEAAYNEAEAALAKAQQAQQKAQQALDQSTTASNRADQALDAAAKALNDAKATIAAYDRLKETTDADATAALQRNAELFNGLSHEKEDRIVDLLKEVLERTGKALAGSSALVRAGAIVLAVAELGEALASAAVIVAILQIIRPSAELVKRAFDLYSALNKMRGDELELVRRKPERDDAARRLPDLQRRYDDAFKVAASAAATHGQRQKDLDAANDALKKAQDADAAARRALADAQSADNSAWQAVRQCSGGDATMSGDPHLTTFDGAHYDFQQVGEFVAARSDRDDLAVQVRQSPWAGTSRTVAGNTAVAFQVAGHRAAVYLATGGSAVTMTVDGKSVTAASTTLPGGGTLTNDTGSRRASVTWPDGTFAIVSYAGGGYLDLSVGLSAAQAGHVSGLLGNANRDPSDDLVTRAGVALPNPATAAQLYGAYSASWRITQAESLFDYATGQSTATFTDLTFPSAVATVDDLSAAVRQAAIVTCQAAGVTDPAYLNDCILDVGLTGNAATALSAAKSQTVAVAPPAAGELVTNGGFESPDGVGGFAEYGNGSTAMPGWTVTGSVDQVGSYWAAQEGAQSLDLAGASSGTITQTVPTTASTTYVLSWYQAGNPVCGQPLKTLTVTWNGATAATTTFDTTGHNGTDMGWTRQQVQVTATGPTATLAFTDATADHSQCGVALDAVSLTKS</sequence>
<dbReference type="InterPro" id="IPR006946">
    <property type="entry name" value="DGR2-like_dom"/>
</dbReference>
<dbReference type="PROSITE" id="PS51233">
    <property type="entry name" value="VWFD"/>
    <property type="match status" value="1"/>
</dbReference>
<keyword evidence="2" id="KW-0732">Signal</keyword>
<dbReference type="Pfam" id="PF04862">
    <property type="entry name" value="DUF642"/>
    <property type="match status" value="1"/>
</dbReference>
<evidence type="ECO:0000256" key="2">
    <source>
        <dbReference type="SAM" id="SignalP"/>
    </source>
</evidence>
<dbReference type="Proteomes" id="UP001501444">
    <property type="component" value="Unassembled WGS sequence"/>
</dbReference>
<dbReference type="InterPro" id="IPR051495">
    <property type="entry name" value="Epithelial_Barrier/Signaling"/>
</dbReference>
<dbReference type="PANTHER" id="PTHR13802">
    <property type="entry name" value="MUCIN 4-RELATED"/>
    <property type="match status" value="1"/>
</dbReference>
<feature type="domain" description="VWFD" evidence="3">
    <location>
        <begin position="304"/>
        <end position="495"/>
    </location>
</feature>
<comment type="caution">
    <text evidence="4">The sequence shown here is derived from an EMBL/GenBank/DDBJ whole genome shotgun (WGS) entry which is preliminary data.</text>
</comment>
<feature type="coiled-coil region" evidence="1">
    <location>
        <begin position="44"/>
        <end position="88"/>
    </location>
</feature>
<name>A0ABP5TID3_9ACTN</name>
<dbReference type="PANTHER" id="PTHR13802:SF52">
    <property type="entry name" value="MUCIN-4"/>
    <property type="match status" value="1"/>
</dbReference>
<evidence type="ECO:0000313" key="5">
    <source>
        <dbReference type="Proteomes" id="UP001501444"/>
    </source>
</evidence>
<dbReference type="EMBL" id="BAAARV010000033">
    <property type="protein sequence ID" value="GAA2353518.1"/>
    <property type="molecule type" value="Genomic_DNA"/>
</dbReference>
<keyword evidence="5" id="KW-1185">Reference proteome</keyword>
<gene>
    <name evidence="4" type="ORF">GCM10010170_044900</name>
</gene>
<dbReference type="InterPro" id="IPR006311">
    <property type="entry name" value="TAT_signal"/>
</dbReference>
<dbReference type="InterPro" id="IPR027576">
    <property type="entry name" value="Choice_anch_C_dom"/>
</dbReference>
<dbReference type="NCBIfam" id="TIGR04362">
    <property type="entry name" value="choice_anch_C"/>
    <property type="match status" value="1"/>
</dbReference>
<feature type="chain" id="PRO_5046534849" description="VWFD domain-containing protein" evidence="2">
    <location>
        <begin position="32"/>
        <end position="737"/>
    </location>
</feature>
<dbReference type="PROSITE" id="PS51318">
    <property type="entry name" value="TAT"/>
    <property type="match status" value="1"/>
</dbReference>